<evidence type="ECO:0000259" key="1">
    <source>
        <dbReference type="Pfam" id="PF18187"/>
    </source>
</evidence>
<dbReference type="InterPro" id="IPR041035">
    <property type="entry name" value="RIF5_SNase_1"/>
</dbReference>
<accession>A0AAW3AZC6</accession>
<name>A0AAW3AZC6_9TRYP</name>
<dbReference type="InterPro" id="IPR040592">
    <property type="entry name" value="RIF5_SNase_2"/>
</dbReference>
<organism evidence="3 4">
    <name type="scientific">Leishmania lindenbergi</name>
    <dbReference type="NCBI Taxonomy" id="651832"/>
    <lineage>
        <taxon>Eukaryota</taxon>
        <taxon>Discoba</taxon>
        <taxon>Euglenozoa</taxon>
        <taxon>Kinetoplastea</taxon>
        <taxon>Metakinetoplastina</taxon>
        <taxon>Trypanosomatida</taxon>
        <taxon>Trypanosomatidae</taxon>
        <taxon>Leishmaniinae</taxon>
        <taxon>Leishmania</taxon>
    </lineage>
</organism>
<sequence length="1550" mass="173277">MYAFFISRLHALLLIVPSFRSPHLSGSVSDFSSLRFVLFSHCVFRRFFLVLWRSAFSPAIQRVSSWWRGLATLALVAYTRGHRCRGEVKEMQSCGEHNEPWRCDDVLLCVSSVEWIAKNVFLVSVPSYRRKLSCELTAVDVPRGTALELMNTIAAVLRRVNDAMRIYLRQDFYSNFPLEGYGDVLFSAESRYDRTEELHWCSLQETLVRAGVACVVRPSVVRFDALLETELHADVNGSESTWLSQLQRRERSALFCAVRRCVVEDVMRGDVYRVSWMSADKCDDAVTLPPLLILDATVCQLPSTVKGFAAMRWAQTSLLHRELLVHVHAVFPSDKDVAYNTQLEMYEYLANVRGTAWVLCESTGEESQGTDVGEVLVTLGLGWIRRVADAGVPRSSNLLSLCRSVGISATQALSRSFASNGAGTGNEEVVLPADVCADLALALRLLPGAVAGLLLFNGEWWSHAFLYCGARQRVSPTCDVDQAPGATRKLWKTVLWCGDIHKDPNDEPLVYMHRPMRTLFPLTGLAVGRVRLQGYMEGAALLRCCKGARAFLQVEVTTIATAAEWKKRRYDAGYRDLCMVNFYPTPDEIIFSPSVNVFISAAGMSENAETRLRVSCSHYLAEAFLLSQHTPSKDWVVTEGEQYVASLSLKGTNGSPTVFVLDVVVEKRDECAMMWTQCGSDRAVYSLSLGTSTEVSNSRDDKEADGDMDEYIAEKNTDNSATSKRKGVLVAPSLVHFLSKLSLFFEVDTRQLEDDNSTRAPLFARIQRAFSDLLYEDVLVLPVGVAEVNGVRGLVGDLLFPSEPVPRATAQPLQARTEPLFHRSLLSCIGRTWWCSGAAATAAPAMPPWPMSSAVYEAVQSSFDVALEALAREEWTARLGLQQEMEWQLELFEQQARNCFPLYNLSETLLFDKEPAPSLLRPHPCLCLTAGEPLLWYDSATGCPRLSLSKELLPPTVPLSLFAVRPRELFFNSTIRKKAVVQCTDVPLQRSLPEKAYEQLDWAFMRLKFPNLPNIMHSDWERLPLSLRNTERALCDSIVRNAVLTNEVPDMLYANEHIFSLLLSYLAYLQATSKPVAAEDAAMPDPGVGLATVYRLLQQYSASFLEDCRSSMGFSATLFVLPSFKAHDDTPGVPHRRPLFLGKCDNYATDVFEVPLADNASPEIVAFPVRQDVTLACVSALGVEALVQPCGEPRVCETCTSVDSGVEPEKLRTLGGSSLAWGMATEGSTPVLYHPLPWLAVLGAPLVEHDELTPDALGRLGLEHNIFADVTAATQPTSTTMTRRVVGLRYRCISKFSRKNLYKSISYSRVSSSEMYSILLNDRKRGAEIQTYMSLLLRRRSASGAWEGNDNASSAFPDGELTVYGLPSQPLYVHYRSRADLRFTLSTVCAPLRKEVLKVEEVRHVRGTSNAVMDEVETRLLSLYAEAAAGFLRRIYQRVQKEQVPSEPVKQVFLRFLLRFRDEAMDPYMAIKVFPVYQHDSEGMERVIDHADIWQRHSISQGNPHRPFSRYRCLHGRLALAELHVTYDAATNAFCAKWNEAYEKMPASHS</sequence>
<feature type="domain" description="TbRIF5 SNase" evidence="1">
    <location>
        <begin position="102"/>
        <end position="258"/>
    </location>
</feature>
<evidence type="ECO:0000313" key="4">
    <source>
        <dbReference type="Proteomes" id="UP001500131"/>
    </source>
</evidence>
<keyword evidence="4" id="KW-1185">Reference proteome</keyword>
<dbReference type="EMBL" id="JBAMZK010000001">
    <property type="protein sequence ID" value="KAL0515400.1"/>
    <property type="molecule type" value="Genomic_DNA"/>
</dbReference>
<evidence type="ECO:0000313" key="3">
    <source>
        <dbReference type="EMBL" id="KAL0515400.1"/>
    </source>
</evidence>
<evidence type="ECO:0000259" key="2">
    <source>
        <dbReference type="Pfam" id="PF18189"/>
    </source>
</evidence>
<proteinExistence type="predicted"/>
<comment type="caution">
    <text evidence="3">The sequence shown here is derived from an EMBL/GenBank/DDBJ whole genome shotgun (WGS) entry which is preliminary data.</text>
</comment>
<reference evidence="3 4" key="1">
    <citation type="submission" date="2024-02" db="EMBL/GenBank/DDBJ databases">
        <title>FIRST GENOME SEQUENCES OF Leishmania (Viannia) shawi, Leishmania (Viannia) lindenbergi AND Leishmania (Viannia) utingensis.</title>
        <authorList>
            <person name="Resadore F."/>
            <person name="Custodio M.G.F."/>
            <person name="Boite M.C."/>
            <person name="Cupolillo E."/>
            <person name="Ferreira G.E.M."/>
        </authorList>
    </citation>
    <scope>NUCLEOTIDE SEQUENCE [LARGE SCALE GENOMIC DNA]</scope>
    <source>
        <strain evidence="3 4">MHOM/BR/1966/M15733</strain>
    </source>
</reference>
<dbReference type="Proteomes" id="UP001500131">
    <property type="component" value="Unassembled WGS sequence"/>
</dbReference>
<gene>
    <name evidence="3" type="ORF">Q4I31_000579</name>
</gene>
<dbReference type="Pfam" id="PF18189">
    <property type="entry name" value="RIF5_SNase_2"/>
    <property type="match status" value="1"/>
</dbReference>
<dbReference type="Pfam" id="PF18187">
    <property type="entry name" value="RIF5_SNase_1"/>
    <property type="match status" value="1"/>
</dbReference>
<protein>
    <submittedName>
        <fullName evidence="3">TbRIF5 SNase domain 1/TbRIF5 SNase domain 2</fullName>
    </submittedName>
</protein>
<feature type="domain" description="TbRIF5 SNase" evidence="2">
    <location>
        <begin position="265"/>
        <end position="418"/>
    </location>
</feature>